<proteinExistence type="predicted"/>
<dbReference type="GO" id="GO:0016491">
    <property type="term" value="F:oxidoreductase activity"/>
    <property type="evidence" value="ECO:0007669"/>
    <property type="project" value="UniProtKB-KW"/>
</dbReference>
<name>A0AAD5X595_9FUNG</name>
<reference evidence="2" key="1">
    <citation type="submission" date="2020-05" db="EMBL/GenBank/DDBJ databases">
        <title>Phylogenomic resolution of chytrid fungi.</title>
        <authorList>
            <person name="Stajich J.E."/>
            <person name="Amses K."/>
            <person name="Simmons R."/>
            <person name="Seto K."/>
            <person name="Myers J."/>
            <person name="Bonds A."/>
            <person name="Quandt C.A."/>
            <person name="Barry K."/>
            <person name="Liu P."/>
            <person name="Grigoriev I."/>
            <person name="Longcore J.E."/>
            <person name="James T.Y."/>
        </authorList>
    </citation>
    <scope>NUCLEOTIDE SEQUENCE</scope>
    <source>
        <strain evidence="2">JEL0318</strain>
    </source>
</reference>
<dbReference type="AlphaFoldDB" id="A0AAD5X595"/>
<dbReference type="EMBL" id="JADGJD010000373">
    <property type="protein sequence ID" value="KAJ3051636.1"/>
    <property type="molecule type" value="Genomic_DNA"/>
</dbReference>
<comment type="caution">
    <text evidence="2">The sequence shown here is derived from an EMBL/GenBank/DDBJ whole genome shotgun (WGS) entry which is preliminary data.</text>
</comment>
<gene>
    <name evidence="2" type="ORF">HK097_007348</name>
</gene>
<sequence>MPHVLFSRHVLGADDHRLDEEWDDEKSYLEKKKYKEGVKVDASNWKSFIGKKEYYGNVLEYFDGLLATATPTEIPTIITNHIFPHLLPNLVAGAVHPLIHLGFGIEFQNREVIAEALTEACLHDPSTAPILAHDNSKAIKGKTILQIYDDIRNDRRFDDVVKFSDGNKTNSVLKNGSEIVRSYAGQFWVDDDPQNLLKTLQNIFLTSSHLAFQTGLHPPHAPKLDFFLMHLLTSSLSLRQIIPYLTISRPSDLFPSSLCQTLMTLRVCSH</sequence>
<keyword evidence="1" id="KW-0560">Oxidoreductase</keyword>
<evidence type="ECO:0000313" key="2">
    <source>
        <dbReference type="EMBL" id="KAJ3051636.1"/>
    </source>
</evidence>
<organism evidence="2 3">
    <name type="scientific">Rhizophlyctis rosea</name>
    <dbReference type="NCBI Taxonomy" id="64517"/>
    <lineage>
        <taxon>Eukaryota</taxon>
        <taxon>Fungi</taxon>
        <taxon>Fungi incertae sedis</taxon>
        <taxon>Chytridiomycota</taxon>
        <taxon>Chytridiomycota incertae sedis</taxon>
        <taxon>Chytridiomycetes</taxon>
        <taxon>Rhizophlyctidales</taxon>
        <taxon>Rhizophlyctidaceae</taxon>
        <taxon>Rhizophlyctis</taxon>
    </lineage>
</organism>
<dbReference type="InterPro" id="IPR025337">
    <property type="entry name" value="Questin_oxidase-like"/>
</dbReference>
<evidence type="ECO:0000313" key="3">
    <source>
        <dbReference type="Proteomes" id="UP001212841"/>
    </source>
</evidence>
<dbReference type="Pfam" id="PF14027">
    <property type="entry name" value="Questin_oxidase"/>
    <property type="match status" value="1"/>
</dbReference>
<keyword evidence="3" id="KW-1185">Reference proteome</keyword>
<dbReference type="Proteomes" id="UP001212841">
    <property type="component" value="Unassembled WGS sequence"/>
</dbReference>
<protein>
    <submittedName>
        <fullName evidence="2">Uncharacterized protein</fullName>
    </submittedName>
</protein>
<dbReference type="PANTHER" id="PTHR35870:SF6">
    <property type="entry name" value="MGS207 PROTEIN"/>
    <property type="match status" value="1"/>
</dbReference>
<evidence type="ECO:0000256" key="1">
    <source>
        <dbReference type="ARBA" id="ARBA00023002"/>
    </source>
</evidence>
<accession>A0AAD5X595</accession>
<dbReference type="PANTHER" id="PTHR35870">
    <property type="entry name" value="PROTEIN, PUTATIVE (AFU_ORTHOLOGUE AFUA_5G03330)-RELATED"/>
    <property type="match status" value="1"/>
</dbReference>